<accession>A0A370D6P9</accession>
<evidence type="ECO:0000313" key="3">
    <source>
        <dbReference type="EMBL" id="RDH80695.1"/>
    </source>
</evidence>
<evidence type="ECO:0000259" key="2">
    <source>
        <dbReference type="SMART" id="SM00062"/>
    </source>
</evidence>
<feature type="domain" description="Solute-binding protein family 3/N-terminal" evidence="2">
    <location>
        <begin position="27"/>
        <end position="252"/>
    </location>
</feature>
<dbReference type="Proteomes" id="UP000254266">
    <property type="component" value="Unassembled WGS sequence"/>
</dbReference>
<dbReference type="AlphaFoldDB" id="A0A370D6P9"/>
<organism evidence="3 4">
    <name type="scientific">endosymbiont of Galathealinum brachiosum</name>
    <dbReference type="NCBI Taxonomy" id="2200906"/>
    <lineage>
        <taxon>Bacteria</taxon>
        <taxon>Pseudomonadati</taxon>
        <taxon>Pseudomonadota</taxon>
        <taxon>Gammaproteobacteria</taxon>
        <taxon>sulfur-oxidizing symbionts</taxon>
    </lineage>
</organism>
<dbReference type="SUPFAM" id="SSF53850">
    <property type="entry name" value="Periplasmic binding protein-like II"/>
    <property type="match status" value="1"/>
</dbReference>
<dbReference type="InterPro" id="IPR001638">
    <property type="entry name" value="Solute-binding_3/MltF_N"/>
</dbReference>
<dbReference type="Gene3D" id="3.40.190.10">
    <property type="entry name" value="Periplasmic binding protein-like II"/>
    <property type="match status" value="2"/>
</dbReference>
<sequence length="253" mass="29352">MQTHNQLKNLLLLLFLGLQFNPALADEITIGVSASIPPYIIKETKQGIELEILQEAFKITGHTINIEFLPFARTFTLLDEKKLDGIINTKKGMIDNVFYTDIAITFQNCVISLAKNNYPDFKNISFLKNKDIIAFQRASEILGNEFALITKDNDNYEEVASQRSQVLQFFLERNAEIIIIEENIFKYYRNKAYDIIGNKAHTPVKYHRIFPPTEYRFAFIDEKIRDDFNTGLKTIKSNGTYSQIIDKYERLML</sequence>
<keyword evidence="1" id="KW-0732">Signal</keyword>
<feature type="chain" id="PRO_5016620761" evidence="1">
    <location>
        <begin position="26"/>
        <end position="253"/>
    </location>
</feature>
<proteinExistence type="predicted"/>
<feature type="signal peptide" evidence="1">
    <location>
        <begin position="1"/>
        <end position="25"/>
    </location>
</feature>
<dbReference type="EMBL" id="QFXC01000014">
    <property type="protein sequence ID" value="RDH80695.1"/>
    <property type="molecule type" value="Genomic_DNA"/>
</dbReference>
<evidence type="ECO:0000256" key="1">
    <source>
        <dbReference type="SAM" id="SignalP"/>
    </source>
</evidence>
<protein>
    <submittedName>
        <fullName evidence="3">Amino acid ABC transporter substrate-binding protein</fullName>
    </submittedName>
</protein>
<keyword evidence="4" id="KW-1185">Reference proteome</keyword>
<evidence type="ECO:0000313" key="4">
    <source>
        <dbReference type="Proteomes" id="UP000254266"/>
    </source>
</evidence>
<dbReference type="Pfam" id="PF00497">
    <property type="entry name" value="SBP_bac_3"/>
    <property type="match status" value="1"/>
</dbReference>
<name>A0A370D6P9_9GAMM</name>
<gene>
    <name evidence="3" type="ORF">DIZ80_16850</name>
</gene>
<reference evidence="3 4" key="1">
    <citation type="journal article" date="2018" name="ISME J.">
        <title>Endosymbiont genomes yield clues of tubeworm success.</title>
        <authorList>
            <person name="Li Y."/>
            <person name="Liles M.R."/>
            <person name="Halanych K.M."/>
        </authorList>
    </citation>
    <scope>NUCLEOTIDE SEQUENCE [LARGE SCALE GENOMIC DNA]</scope>
    <source>
        <strain evidence="3">A1464</strain>
    </source>
</reference>
<dbReference type="SMART" id="SM00062">
    <property type="entry name" value="PBPb"/>
    <property type="match status" value="1"/>
</dbReference>
<comment type="caution">
    <text evidence="3">The sequence shown here is derived from an EMBL/GenBank/DDBJ whole genome shotgun (WGS) entry which is preliminary data.</text>
</comment>